<comment type="caution">
    <text evidence="4">The sequence shown here is derived from an EMBL/GenBank/DDBJ whole genome shotgun (WGS) entry which is preliminary data.</text>
</comment>
<organism evidence="4 5">
    <name type="scientific">Mycobacterium [tuberculosis] TKK-01-0051</name>
    <dbReference type="NCBI Taxonomy" id="1324261"/>
    <lineage>
        <taxon>Bacteria</taxon>
        <taxon>Bacillati</taxon>
        <taxon>Actinomycetota</taxon>
        <taxon>Actinomycetes</taxon>
        <taxon>Mycobacteriales</taxon>
        <taxon>Mycobacteriaceae</taxon>
        <taxon>Mycobacterium</taxon>
        <taxon>Mycobacterium avium complex (MAC)</taxon>
    </lineage>
</organism>
<keyword evidence="5" id="KW-1185">Reference proteome</keyword>
<dbReference type="PATRIC" id="fig|1324261.3.peg.396"/>
<feature type="domain" description="Histidine kinase/HSP90-like ATPase" evidence="3">
    <location>
        <begin position="37"/>
        <end position="158"/>
    </location>
</feature>
<dbReference type="InterPro" id="IPR036890">
    <property type="entry name" value="HATPase_C_sf"/>
</dbReference>
<dbReference type="CDD" id="cd16936">
    <property type="entry name" value="HATPase_RsbW-like"/>
    <property type="match status" value="1"/>
</dbReference>
<protein>
    <recommendedName>
        <fullName evidence="3">Histidine kinase/HSP90-like ATPase domain-containing protein</fullName>
    </recommendedName>
</protein>
<dbReference type="Pfam" id="PF13581">
    <property type="entry name" value="HATPase_c_2"/>
    <property type="match status" value="1"/>
</dbReference>
<keyword evidence="1" id="KW-0808">Transferase</keyword>
<evidence type="ECO:0000256" key="1">
    <source>
        <dbReference type="ARBA" id="ARBA00022527"/>
    </source>
</evidence>
<name>A0A051UFV9_9MYCO</name>
<evidence type="ECO:0000259" key="3">
    <source>
        <dbReference type="Pfam" id="PF13581"/>
    </source>
</evidence>
<dbReference type="PANTHER" id="PTHR35526">
    <property type="entry name" value="ANTI-SIGMA-F FACTOR RSBW-RELATED"/>
    <property type="match status" value="1"/>
</dbReference>
<accession>A0A051UFV9</accession>
<gene>
    <name evidence="4" type="ORF">K875_00388</name>
</gene>
<proteinExistence type="predicted"/>
<dbReference type="InterPro" id="IPR003594">
    <property type="entry name" value="HATPase_dom"/>
</dbReference>
<dbReference type="EMBL" id="JLXW01000002">
    <property type="protein sequence ID" value="KBZ67843.1"/>
    <property type="molecule type" value="Genomic_DNA"/>
</dbReference>
<dbReference type="InterPro" id="IPR050267">
    <property type="entry name" value="Anti-sigma-factor_SerPK"/>
</dbReference>
<evidence type="ECO:0000256" key="2">
    <source>
        <dbReference type="SAM" id="MobiDB-lite"/>
    </source>
</evidence>
<dbReference type="Gene3D" id="3.30.565.10">
    <property type="entry name" value="Histidine kinase-like ATPase, C-terminal domain"/>
    <property type="match status" value="1"/>
</dbReference>
<keyword evidence="1" id="KW-0418">Kinase</keyword>
<dbReference type="SUPFAM" id="SSF55874">
    <property type="entry name" value="ATPase domain of HSP90 chaperone/DNA topoisomerase II/histidine kinase"/>
    <property type="match status" value="1"/>
</dbReference>
<reference evidence="4 5" key="1">
    <citation type="submission" date="2014-04" db="EMBL/GenBank/DDBJ databases">
        <title>The Genome Sequence of Mycobacterium tuberculosis TKK-01-0051.</title>
        <authorList>
            <consortium name="The Broad Institute Genomics Platform"/>
            <consortium name="The Broad Institute Genome Sequencing Center for Infectious Disease"/>
            <person name="Earl A.M."/>
            <person name="Cohen K."/>
            <person name="Pym A."/>
            <person name="Bishai W."/>
            <person name="Maharaj K."/>
            <person name="Desjardins C."/>
            <person name="Abeel T."/>
            <person name="Young S."/>
            <person name="Zeng Q."/>
            <person name="Gargeya S."/>
            <person name="Abouelleil A."/>
            <person name="Alvarado L."/>
            <person name="Chapman S.B."/>
            <person name="Gainer-Dewar J."/>
            <person name="Goldberg J."/>
            <person name="Griggs A."/>
            <person name="Gujja S."/>
            <person name="Hansen M."/>
            <person name="Howarth C."/>
            <person name="Imamovic A."/>
            <person name="Larimer J."/>
            <person name="Murphy C."/>
            <person name="Naylor J."/>
            <person name="Pearson M."/>
            <person name="Poon T.W."/>
            <person name="Priest M."/>
            <person name="Roberts A."/>
            <person name="Saif S."/>
            <person name="Shea T."/>
            <person name="Sykes S."/>
            <person name="Wortman J."/>
            <person name="Nusbaum C."/>
            <person name="Birren B."/>
        </authorList>
    </citation>
    <scope>NUCLEOTIDE SEQUENCE [LARGE SCALE GENOMIC DNA]</scope>
    <source>
        <strain evidence="4 5">TKK-01-0051</strain>
    </source>
</reference>
<sequence length="168" mass="18563">MSLDGVRTRLKTMGHPDQPQNVSNIDDRSRFVRTRVAADARSAARARAEFGVWLERYFSLDDDRFSDLLLAVNEAIANAAEFAYVDAAERGTVDVRAAYDGDSDTLAVIVDDRGRWRQKKPVQYQQQMRGRGIPLMEALADDVAIDRTAQGTRVTLTWSGLAGPGCSA</sequence>
<keyword evidence="1" id="KW-0723">Serine/threonine-protein kinase</keyword>
<evidence type="ECO:0000313" key="5">
    <source>
        <dbReference type="Proteomes" id="UP000025947"/>
    </source>
</evidence>
<dbReference type="GO" id="GO:0004674">
    <property type="term" value="F:protein serine/threonine kinase activity"/>
    <property type="evidence" value="ECO:0007669"/>
    <property type="project" value="UniProtKB-KW"/>
</dbReference>
<evidence type="ECO:0000313" key="4">
    <source>
        <dbReference type="EMBL" id="KBZ67843.1"/>
    </source>
</evidence>
<dbReference type="PANTHER" id="PTHR35526:SF3">
    <property type="entry name" value="ANTI-SIGMA-F FACTOR RSBW"/>
    <property type="match status" value="1"/>
</dbReference>
<dbReference type="HOGENOM" id="CLU_126533_2_0_11"/>
<dbReference type="AlphaFoldDB" id="A0A051UFV9"/>
<dbReference type="Proteomes" id="UP000025947">
    <property type="component" value="Unassembled WGS sequence"/>
</dbReference>
<feature type="region of interest" description="Disordered" evidence="2">
    <location>
        <begin position="1"/>
        <end position="24"/>
    </location>
</feature>